<accession>A0A2R7YZY8</accession>
<keyword evidence="3" id="KW-1185">Reference proteome</keyword>
<protein>
    <recommendedName>
        <fullName evidence="4">DUF3558 domain-containing protein</fullName>
    </recommendedName>
</protein>
<feature type="region of interest" description="Disordered" evidence="1">
    <location>
        <begin position="1"/>
        <end position="20"/>
    </location>
</feature>
<dbReference type="AlphaFoldDB" id="A0A2R7YZY8"/>
<name>A0A2R7YZY8_9ACTN</name>
<evidence type="ECO:0000313" key="3">
    <source>
        <dbReference type="Proteomes" id="UP000244867"/>
    </source>
</evidence>
<dbReference type="EMBL" id="PYXZ01000002">
    <property type="protein sequence ID" value="PUA81925.1"/>
    <property type="molecule type" value="Genomic_DNA"/>
</dbReference>
<organism evidence="2 3">
    <name type="scientific">Nocardioides currus</name>
    <dbReference type="NCBI Taxonomy" id="2133958"/>
    <lineage>
        <taxon>Bacteria</taxon>
        <taxon>Bacillati</taxon>
        <taxon>Actinomycetota</taxon>
        <taxon>Actinomycetes</taxon>
        <taxon>Propionibacteriales</taxon>
        <taxon>Nocardioidaceae</taxon>
        <taxon>Nocardioides</taxon>
    </lineage>
</organism>
<gene>
    <name evidence="2" type="ORF">C7S10_07725</name>
</gene>
<dbReference type="Proteomes" id="UP000244867">
    <property type="component" value="Unassembled WGS sequence"/>
</dbReference>
<evidence type="ECO:0000313" key="2">
    <source>
        <dbReference type="EMBL" id="PUA81925.1"/>
    </source>
</evidence>
<comment type="caution">
    <text evidence="2">The sequence shown here is derived from an EMBL/GenBank/DDBJ whole genome shotgun (WGS) entry which is preliminary data.</text>
</comment>
<proteinExistence type="predicted"/>
<reference evidence="2 3" key="1">
    <citation type="submission" date="2018-03" db="EMBL/GenBank/DDBJ databases">
        <authorList>
            <person name="Keele B.F."/>
        </authorList>
    </citation>
    <scope>NUCLEOTIDE SEQUENCE [LARGE SCALE GENOMIC DNA]</scope>
    <source>
        <strain evidence="2 3">IB-3</strain>
    </source>
</reference>
<evidence type="ECO:0008006" key="4">
    <source>
        <dbReference type="Google" id="ProtNLM"/>
    </source>
</evidence>
<sequence length="191" mass="20519">MLSGCSGDNPEPERSTGVDPEWYDALDAAVEDAGEVGDIPTLRSDDCPLDTPAVAGEELDGDTDVGVSTLGDSGHRLVCRWSPPATDLVLTRFDDPAELELARDEVGEPGEQDNGDNVETTETITVGDRDLVVRRTVYPTNDSHIDYAAWYFDDESAGLVLLDVETTETRGLIESYDAQQAAEDLAALLDG</sequence>
<evidence type="ECO:0000256" key="1">
    <source>
        <dbReference type="SAM" id="MobiDB-lite"/>
    </source>
</evidence>